<dbReference type="SUPFAM" id="SSF51735">
    <property type="entry name" value="NAD(P)-binding Rossmann-fold domains"/>
    <property type="match status" value="1"/>
</dbReference>
<dbReference type="RefSeq" id="WP_227423823.1">
    <property type="nucleotide sequence ID" value="NZ_CP071868.1"/>
</dbReference>
<dbReference type="AlphaFoldDB" id="A0A8A4ZDZ4"/>
<keyword evidence="3" id="KW-1185">Reference proteome</keyword>
<gene>
    <name evidence="2" type="ORF">J4E96_00185</name>
</gene>
<name>A0A8A4ZDZ4_9MICO</name>
<sequence length="292" mass="30823">MTPSLIAVTGSTGLLGGRLALRLAAEGARQRLIVRDPSRAPSLPGTEIAVAGGYSDAVGMRAALDGADTLFLVSGREAADRVEQHVAAIDAAVDAGVTRIVYTSFLGASPTSTFTLGRQHWATEQHLRGTGVRFTLLRDSFYHAMFGHLVGADGVIRGPAGTGRVASVAHDDVADVATAVLLDERADVHDGRAYDVTGPEPISMADAAAHLTRATGREIRYEPETVDQAYASRAHYGAPAYEVEGWVTSYTAIGAGDLEVVSPTVPRLTARDAQSFPQWLEANPQALEHLRA</sequence>
<dbReference type="PANTHER" id="PTHR47129:SF1">
    <property type="entry name" value="NMRA-LIKE DOMAIN-CONTAINING PROTEIN"/>
    <property type="match status" value="1"/>
</dbReference>
<dbReference type="InterPro" id="IPR052718">
    <property type="entry name" value="NmrA-type_oxidoreductase"/>
</dbReference>
<proteinExistence type="predicted"/>
<evidence type="ECO:0000313" key="2">
    <source>
        <dbReference type="EMBL" id="QTE29535.1"/>
    </source>
</evidence>
<feature type="domain" description="NmrA-like" evidence="1">
    <location>
        <begin position="4"/>
        <end position="223"/>
    </location>
</feature>
<organism evidence="2 3">
    <name type="scientific">Pengzhenrongella sicca</name>
    <dbReference type="NCBI Taxonomy" id="2819238"/>
    <lineage>
        <taxon>Bacteria</taxon>
        <taxon>Bacillati</taxon>
        <taxon>Actinomycetota</taxon>
        <taxon>Actinomycetes</taxon>
        <taxon>Micrococcales</taxon>
        <taxon>Pengzhenrongella</taxon>
    </lineage>
</organism>
<dbReference type="Gene3D" id="3.90.25.10">
    <property type="entry name" value="UDP-galactose 4-epimerase, domain 1"/>
    <property type="match status" value="1"/>
</dbReference>
<dbReference type="InterPro" id="IPR008030">
    <property type="entry name" value="NmrA-like"/>
</dbReference>
<dbReference type="EMBL" id="CP071868">
    <property type="protein sequence ID" value="QTE29535.1"/>
    <property type="molecule type" value="Genomic_DNA"/>
</dbReference>
<dbReference type="Gene3D" id="3.40.50.720">
    <property type="entry name" value="NAD(P)-binding Rossmann-like Domain"/>
    <property type="match status" value="1"/>
</dbReference>
<dbReference type="PANTHER" id="PTHR47129">
    <property type="entry name" value="QUINONE OXIDOREDUCTASE 2"/>
    <property type="match status" value="1"/>
</dbReference>
<dbReference type="KEGG" id="psic:J4E96_00185"/>
<dbReference type="InterPro" id="IPR036291">
    <property type="entry name" value="NAD(P)-bd_dom_sf"/>
</dbReference>
<dbReference type="Pfam" id="PF05368">
    <property type="entry name" value="NmrA"/>
    <property type="match status" value="1"/>
</dbReference>
<evidence type="ECO:0000259" key="1">
    <source>
        <dbReference type="Pfam" id="PF05368"/>
    </source>
</evidence>
<reference evidence="2" key="1">
    <citation type="submission" date="2021-03" db="EMBL/GenBank/DDBJ databases">
        <title>Pengzhenrongella sicca gen. nov., sp. nov., a new member of suborder Micrococcineae isolated from High-Arctic tundra soil.</title>
        <authorList>
            <person name="Peng F."/>
        </authorList>
    </citation>
    <scope>NUCLEOTIDE SEQUENCE</scope>
    <source>
        <strain evidence="2">LRZ-2</strain>
    </source>
</reference>
<dbReference type="Proteomes" id="UP000663937">
    <property type="component" value="Chromosome"/>
</dbReference>
<accession>A0A8A4ZDZ4</accession>
<protein>
    <submittedName>
        <fullName evidence="2">NmrA family NAD(P)-binding protein</fullName>
    </submittedName>
</protein>
<evidence type="ECO:0000313" key="3">
    <source>
        <dbReference type="Proteomes" id="UP000663937"/>
    </source>
</evidence>